<evidence type="ECO:0000313" key="2">
    <source>
        <dbReference type="EMBL" id="HJD41999.1"/>
    </source>
</evidence>
<keyword evidence="1" id="KW-0812">Transmembrane</keyword>
<accession>A0A9D2RDI5</accession>
<organism evidence="2 3">
    <name type="scientific">Candidatus Mediterraneibacter quadrami</name>
    <dbReference type="NCBI Taxonomy" id="2838684"/>
    <lineage>
        <taxon>Bacteria</taxon>
        <taxon>Bacillati</taxon>
        <taxon>Bacillota</taxon>
        <taxon>Clostridia</taxon>
        <taxon>Lachnospirales</taxon>
        <taxon>Lachnospiraceae</taxon>
        <taxon>Mediterraneibacter</taxon>
    </lineage>
</organism>
<name>A0A9D2RDI5_9FIRM</name>
<keyword evidence="1" id="KW-1133">Transmembrane helix</keyword>
<dbReference type="Proteomes" id="UP000823909">
    <property type="component" value="Unassembled WGS sequence"/>
</dbReference>
<feature type="transmembrane region" description="Helical" evidence="1">
    <location>
        <begin position="135"/>
        <end position="156"/>
    </location>
</feature>
<reference evidence="2" key="2">
    <citation type="submission" date="2021-04" db="EMBL/GenBank/DDBJ databases">
        <authorList>
            <person name="Gilroy R."/>
        </authorList>
    </citation>
    <scope>NUCLEOTIDE SEQUENCE</scope>
    <source>
        <strain evidence="2">ChiBcec15-3976</strain>
    </source>
</reference>
<dbReference type="Pfam" id="PF11193">
    <property type="entry name" value="DUF2812"/>
    <property type="match status" value="1"/>
</dbReference>
<protein>
    <submittedName>
        <fullName evidence="2">DUF2812 domain-containing protein</fullName>
    </submittedName>
</protein>
<dbReference type="EMBL" id="DWUU01000022">
    <property type="protein sequence ID" value="HJD41999.1"/>
    <property type="molecule type" value="Genomic_DNA"/>
</dbReference>
<keyword evidence="1" id="KW-0472">Membrane</keyword>
<evidence type="ECO:0000313" key="3">
    <source>
        <dbReference type="Proteomes" id="UP000823909"/>
    </source>
</evidence>
<dbReference type="InterPro" id="IPR021359">
    <property type="entry name" value="DUF2812"/>
</dbReference>
<feature type="transmembrane region" description="Helical" evidence="1">
    <location>
        <begin position="108"/>
        <end position="129"/>
    </location>
</feature>
<dbReference type="AlphaFoldDB" id="A0A9D2RDI5"/>
<comment type="caution">
    <text evidence="2">The sequence shown here is derived from an EMBL/GenBank/DDBJ whole genome shotgun (WGS) entry which is preliminary data.</text>
</comment>
<sequence>MIRFRLYFDKDQETKWLNQMVSDGWALKGFFAGFYSFERCEKGEWIYQIDFGDHAYHVSDEYRELMTDLGIEIVALWGFWIILRKRAADGPFELYTDTESMIGHYRKILKMFMGVIALELICFLVEVIGGVTGTGIAWGFAVLIAVLTAACGRAAFKMQKVISRLEAEKNGIEQ</sequence>
<evidence type="ECO:0000256" key="1">
    <source>
        <dbReference type="SAM" id="Phobius"/>
    </source>
</evidence>
<proteinExistence type="predicted"/>
<reference evidence="2" key="1">
    <citation type="journal article" date="2021" name="PeerJ">
        <title>Extensive microbial diversity within the chicken gut microbiome revealed by metagenomics and culture.</title>
        <authorList>
            <person name="Gilroy R."/>
            <person name="Ravi A."/>
            <person name="Getino M."/>
            <person name="Pursley I."/>
            <person name="Horton D.L."/>
            <person name="Alikhan N.F."/>
            <person name="Baker D."/>
            <person name="Gharbi K."/>
            <person name="Hall N."/>
            <person name="Watson M."/>
            <person name="Adriaenssens E.M."/>
            <person name="Foster-Nyarko E."/>
            <person name="Jarju S."/>
            <person name="Secka A."/>
            <person name="Antonio M."/>
            <person name="Oren A."/>
            <person name="Chaudhuri R.R."/>
            <person name="La Ragione R."/>
            <person name="Hildebrand F."/>
            <person name="Pallen M.J."/>
        </authorList>
    </citation>
    <scope>NUCLEOTIDE SEQUENCE</scope>
    <source>
        <strain evidence="2">ChiBcec15-3976</strain>
    </source>
</reference>
<gene>
    <name evidence="2" type="ORF">H9910_03170</name>
</gene>